<dbReference type="SUPFAM" id="SSF54631">
    <property type="entry name" value="CBS-domain pair"/>
    <property type="match status" value="1"/>
</dbReference>
<evidence type="ECO:0000256" key="2">
    <source>
        <dbReference type="PROSITE-ProRule" id="PRU00703"/>
    </source>
</evidence>
<dbReference type="EMBL" id="LAPT01000050">
    <property type="protein sequence ID" value="PXF31096.1"/>
    <property type="molecule type" value="Genomic_DNA"/>
</dbReference>
<dbReference type="InterPro" id="IPR046342">
    <property type="entry name" value="CBS_dom_sf"/>
</dbReference>
<evidence type="ECO:0000313" key="4">
    <source>
        <dbReference type="EMBL" id="PXF31096.1"/>
    </source>
</evidence>
<evidence type="ECO:0000313" key="5">
    <source>
        <dbReference type="Proteomes" id="UP000248090"/>
    </source>
</evidence>
<dbReference type="Proteomes" id="UP000248090">
    <property type="component" value="Unassembled WGS sequence"/>
</dbReference>
<sequence length="152" mass="16854">MKTVADLMITKLQVLHDTHSVADAREVMRLHNIRNIPVVGDDGHTFKGIVSQRDILKESFRIVSEHGMSKLAELERQTVISSVMATEVITTTADTALTTAGRYCMENKHGCLPVLDDQGQLLGIVTPSDFVRLCVQLLEQSSEDHQLRGSSR</sequence>
<keyword evidence="1 2" id="KW-0129">CBS domain</keyword>
<comment type="caution">
    <text evidence="4">The sequence shown here is derived from an EMBL/GenBank/DDBJ whole genome shotgun (WGS) entry which is preliminary data.</text>
</comment>
<dbReference type="InterPro" id="IPR051257">
    <property type="entry name" value="Diverse_CBS-Domain"/>
</dbReference>
<gene>
    <name evidence="4" type="ORF">WH50_11750</name>
</gene>
<dbReference type="PROSITE" id="PS51371">
    <property type="entry name" value="CBS"/>
    <property type="match status" value="2"/>
</dbReference>
<feature type="domain" description="CBS" evidence="3">
    <location>
        <begin position="84"/>
        <end position="143"/>
    </location>
</feature>
<evidence type="ECO:0000256" key="1">
    <source>
        <dbReference type="ARBA" id="ARBA00023122"/>
    </source>
</evidence>
<evidence type="ECO:0000259" key="3">
    <source>
        <dbReference type="PROSITE" id="PS51371"/>
    </source>
</evidence>
<accession>A0ABX5LXR9</accession>
<keyword evidence="5" id="KW-1185">Reference proteome</keyword>
<dbReference type="RefSeq" id="WP_110187485.1">
    <property type="nucleotide sequence ID" value="NZ_CP177354.1"/>
</dbReference>
<name>A0ABX5LXR9_9GAMM</name>
<proteinExistence type="predicted"/>
<organism evidence="4 5">
    <name type="scientific">Pokkaliibacter plantistimulans</name>
    <dbReference type="NCBI Taxonomy" id="1635171"/>
    <lineage>
        <taxon>Bacteria</taxon>
        <taxon>Pseudomonadati</taxon>
        <taxon>Pseudomonadota</taxon>
        <taxon>Gammaproteobacteria</taxon>
        <taxon>Oceanospirillales</taxon>
        <taxon>Balneatrichaceae</taxon>
        <taxon>Pokkaliibacter</taxon>
    </lineage>
</organism>
<dbReference type="SMART" id="SM00116">
    <property type="entry name" value="CBS"/>
    <property type="match status" value="2"/>
</dbReference>
<feature type="domain" description="CBS" evidence="3">
    <location>
        <begin position="8"/>
        <end position="65"/>
    </location>
</feature>
<dbReference type="PANTHER" id="PTHR43080:SF2">
    <property type="entry name" value="CBS DOMAIN-CONTAINING PROTEIN"/>
    <property type="match status" value="1"/>
</dbReference>
<dbReference type="Pfam" id="PF00571">
    <property type="entry name" value="CBS"/>
    <property type="match status" value="2"/>
</dbReference>
<dbReference type="Gene3D" id="3.10.580.10">
    <property type="entry name" value="CBS-domain"/>
    <property type="match status" value="1"/>
</dbReference>
<reference evidence="4 5" key="1">
    <citation type="submission" date="2015-03" db="EMBL/GenBank/DDBJ databases">
        <authorList>
            <person name="Krishnan R."/>
            <person name="Midha S."/>
            <person name="Patil P.B."/>
            <person name="Rameshkumar N."/>
        </authorList>
    </citation>
    <scope>NUCLEOTIDE SEQUENCE [LARGE SCALE GENOMIC DNA]</scope>
    <source>
        <strain evidence="4 5">L1E11</strain>
    </source>
</reference>
<dbReference type="InterPro" id="IPR000644">
    <property type="entry name" value="CBS_dom"/>
</dbReference>
<protein>
    <recommendedName>
        <fullName evidence="3">CBS domain-containing protein</fullName>
    </recommendedName>
</protein>
<dbReference type="PANTHER" id="PTHR43080">
    <property type="entry name" value="CBS DOMAIN-CONTAINING PROTEIN CBSX3, MITOCHONDRIAL"/>
    <property type="match status" value="1"/>
</dbReference>